<evidence type="ECO:0000256" key="9">
    <source>
        <dbReference type="HAMAP-Rule" id="MF_01629"/>
    </source>
</evidence>
<dbReference type="EC" id="1.4.3.5" evidence="9"/>
<dbReference type="AlphaFoldDB" id="A0A1G9UI54"/>
<feature type="binding site" evidence="9 11">
    <location>
        <begin position="144"/>
        <end position="145"/>
    </location>
    <ligand>
        <name>FMN</name>
        <dbReference type="ChEBI" id="CHEBI:58210"/>
    </ligand>
</feature>
<gene>
    <name evidence="9" type="primary">pdxH</name>
    <name evidence="14" type="ORF">SAMN05421813_11682</name>
</gene>
<evidence type="ECO:0000256" key="8">
    <source>
        <dbReference type="ARBA" id="ARBA00023096"/>
    </source>
</evidence>
<comment type="cofactor">
    <cofactor evidence="9 11">
        <name>FMN</name>
        <dbReference type="ChEBI" id="CHEBI:58210"/>
    </cofactor>
    <text evidence="9 11">Binds 1 FMN per subunit.</text>
</comment>
<feature type="binding site" evidence="9 11">
    <location>
        <begin position="80"/>
        <end position="81"/>
    </location>
    <ligand>
        <name>FMN</name>
        <dbReference type="ChEBI" id="CHEBI:58210"/>
    </ligand>
</feature>
<accession>A0A1G9UI54</accession>
<dbReference type="FunFam" id="2.30.110.10:FF:000005">
    <property type="entry name" value="NAD(P)H-hydrate epimerase"/>
    <property type="match status" value="1"/>
</dbReference>
<evidence type="ECO:0000256" key="2">
    <source>
        <dbReference type="ARBA" id="ARBA00005037"/>
    </source>
</evidence>
<protein>
    <recommendedName>
        <fullName evidence="9">Pyridoxine/pyridoxamine 5'-phosphate oxidase</fullName>
        <ecNumber evidence="9">1.4.3.5</ecNumber>
    </recommendedName>
    <alternativeName>
        <fullName evidence="9">PNP/PMP oxidase</fullName>
        <shortName evidence="9">PNPOx</shortName>
    </alternativeName>
    <alternativeName>
        <fullName evidence="9">Pyridoxal 5'-phosphate synthase</fullName>
    </alternativeName>
</protein>
<dbReference type="STRING" id="990371.SAMN05421813_11682"/>
<dbReference type="RefSeq" id="WP_090705167.1">
    <property type="nucleotide sequence ID" value="NZ_FNHH01000016.1"/>
</dbReference>
<dbReference type="Pfam" id="PF10590">
    <property type="entry name" value="PNP_phzG_C"/>
    <property type="match status" value="1"/>
</dbReference>
<evidence type="ECO:0000256" key="6">
    <source>
        <dbReference type="ARBA" id="ARBA00022643"/>
    </source>
</evidence>
<comment type="caution">
    <text evidence="9">Lacks conserved residue(s) required for the propagation of feature annotation.</text>
</comment>
<evidence type="ECO:0000256" key="7">
    <source>
        <dbReference type="ARBA" id="ARBA00023002"/>
    </source>
</evidence>
<proteinExistence type="inferred from homology"/>
<dbReference type="EMBL" id="FNHH01000016">
    <property type="protein sequence ID" value="SDM59601.1"/>
    <property type="molecule type" value="Genomic_DNA"/>
</dbReference>
<dbReference type="InterPro" id="IPR019740">
    <property type="entry name" value="Pyridox_Oxase_CS"/>
</dbReference>
<name>A0A1G9UI54_9SPHI</name>
<feature type="domain" description="Pyridoxine 5'-phosphate oxidase dimerisation C-terminal" evidence="13">
    <location>
        <begin position="176"/>
        <end position="217"/>
    </location>
</feature>
<evidence type="ECO:0000313" key="14">
    <source>
        <dbReference type="EMBL" id="SDM59601.1"/>
    </source>
</evidence>
<evidence type="ECO:0000256" key="4">
    <source>
        <dbReference type="ARBA" id="ARBA00011738"/>
    </source>
</evidence>
<dbReference type="UniPathway" id="UPA01068">
    <property type="reaction ID" value="UER00304"/>
</dbReference>
<comment type="similarity">
    <text evidence="3 9">Belongs to the pyridoxamine 5'-phosphate oxidase family.</text>
</comment>
<reference evidence="15" key="1">
    <citation type="submission" date="2016-10" db="EMBL/GenBank/DDBJ databases">
        <authorList>
            <person name="Varghese N."/>
            <person name="Submissions S."/>
        </authorList>
    </citation>
    <scope>NUCLEOTIDE SEQUENCE [LARGE SCALE GENOMIC DNA]</scope>
    <source>
        <strain evidence="15">DSM 24536</strain>
    </source>
</reference>
<evidence type="ECO:0000256" key="11">
    <source>
        <dbReference type="PIRSR" id="PIRSR000190-2"/>
    </source>
</evidence>
<feature type="binding site" evidence="9 11">
    <location>
        <position position="199"/>
    </location>
    <ligand>
        <name>FMN</name>
        <dbReference type="ChEBI" id="CHEBI:58210"/>
    </ligand>
</feature>
<feature type="binding site" evidence="9 11">
    <location>
        <position position="109"/>
    </location>
    <ligand>
        <name>FMN</name>
        <dbReference type="ChEBI" id="CHEBI:58210"/>
    </ligand>
</feature>
<feature type="binding site" evidence="9 11">
    <location>
        <begin position="65"/>
        <end position="70"/>
    </location>
    <ligand>
        <name>FMN</name>
        <dbReference type="ChEBI" id="CHEBI:58210"/>
    </ligand>
</feature>
<dbReference type="HAMAP" id="MF_01629">
    <property type="entry name" value="PdxH"/>
    <property type="match status" value="1"/>
</dbReference>
<feature type="binding site" evidence="9 10">
    <location>
        <position position="131"/>
    </location>
    <ligand>
        <name>substrate</name>
    </ligand>
</feature>
<evidence type="ECO:0000256" key="1">
    <source>
        <dbReference type="ARBA" id="ARBA00004738"/>
    </source>
</evidence>
<evidence type="ECO:0000256" key="3">
    <source>
        <dbReference type="ARBA" id="ARBA00007301"/>
    </source>
</evidence>
<evidence type="ECO:0000259" key="13">
    <source>
        <dbReference type="Pfam" id="PF10590"/>
    </source>
</evidence>
<dbReference type="InterPro" id="IPR019576">
    <property type="entry name" value="Pyridoxamine_oxidase_dimer_C"/>
</dbReference>
<feature type="binding site" evidence="9 11">
    <location>
        <position position="87"/>
    </location>
    <ligand>
        <name>FMN</name>
        <dbReference type="ChEBI" id="CHEBI:58210"/>
    </ligand>
</feature>
<dbReference type="InterPro" id="IPR011576">
    <property type="entry name" value="Pyridox_Oxase_N"/>
</dbReference>
<keyword evidence="8 9" id="KW-0664">Pyridoxine biosynthesis</keyword>
<dbReference type="Gene3D" id="2.30.110.10">
    <property type="entry name" value="Electron Transport, Fmn-binding Protein, Chain A"/>
    <property type="match status" value="1"/>
</dbReference>
<keyword evidence="6 9" id="KW-0288">FMN</keyword>
<dbReference type="GO" id="GO:0008615">
    <property type="term" value="P:pyridoxine biosynthetic process"/>
    <property type="evidence" value="ECO:0007669"/>
    <property type="project" value="UniProtKB-UniRule"/>
</dbReference>
<dbReference type="GO" id="GO:0004733">
    <property type="term" value="F:pyridoxamine phosphate oxidase activity"/>
    <property type="evidence" value="ECO:0007669"/>
    <property type="project" value="UniProtKB-UniRule"/>
</dbReference>
<comment type="subunit">
    <text evidence="4 9">Homodimer.</text>
</comment>
<feature type="binding site" evidence="9 10">
    <location>
        <position position="127"/>
    </location>
    <ligand>
        <name>substrate</name>
    </ligand>
</feature>
<evidence type="ECO:0000313" key="15">
    <source>
        <dbReference type="Proteomes" id="UP000199226"/>
    </source>
</evidence>
<dbReference type="InterPro" id="IPR000659">
    <property type="entry name" value="Pyridox_Oxase"/>
</dbReference>
<dbReference type="PIRSF" id="PIRSF000190">
    <property type="entry name" value="Pyd_amn-ph_oxd"/>
    <property type="match status" value="1"/>
</dbReference>
<dbReference type="PANTHER" id="PTHR10851">
    <property type="entry name" value="PYRIDOXINE-5-PHOSPHATE OXIDASE"/>
    <property type="match status" value="1"/>
</dbReference>
<keyword evidence="5 9" id="KW-0285">Flavoprotein</keyword>
<dbReference type="NCBIfam" id="TIGR00558">
    <property type="entry name" value="pdxH"/>
    <property type="match status" value="1"/>
</dbReference>
<feature type="binding site" evidence="9 10">
    <location>
        <position position="70"/>
    </location>
    <ligand>
        <name>substrate</name>
    </ligand>
</feature>
<comment type="catalytic activity">
    <reaction evidence="9">
        <text>pyridoxine 5'-phosphate + O2 = pyridoxal 5'-phosphate + H2O2</text>
        <dbReference type="Rhea" id="RHEA:15149"/>
        <dbReference type="ChEBI" id="CHEBI:15379"/>
        <dbReference type="ChEBI" id="CHEBI:16240"/>
        <dbReference type="ChEBI" id="CHEBI:58589"/>
        <dbReference type="ChEBI" id="CHEBI:597326"/>
        <dbReference type="EC" id="1.4.3.5"/>
    </reaction>
</comment>
<dbReference type="SUPFAM" id="SSF50475">
    <property type="entry name" value="FMN-binding split barrel"/>
    <property type="match status" value="1"/>
</dbReference>
<comment type="pathway">
    <text evidence="1 9">Cofactor metabolism; pyridoxal 5'-phosphate salvage; pyridoxal 5'-phosphate from pyridoxamine 5'-phosphate: step 1/1.</text>
</comment>
<feature type="domain" description="Pyridoxamine 5'-phosphate oxidase N-terminal" evidence="12">
    <location>
        <begin position="37"/>
        <end position="161"/>
    </location>
</feature>
<comment type="function">
    <text evidence="9">Catalyzes the oxidation of either pyridoxine 5'-phosphate (PNP) or pyridoxamine 5'-phosphate (PMP) into pyridoxal 5'-phosphate (PLP).</text>
</comment>
<dbReference type="Proteomes" id="UP000199226">
    <property type="component" value="Unassembled WGS sequence"/>
</dbReference>
<dbReference type="NCBIfam" id="NF004231">
    <property type="entry name" value="PRK05679.1"/>
    <property type="match status" value="1"/>
</dbReference>
<dbReference type="OrthoDB" id="9780392at2"/>
<dbReference type="PANTHER" id="PTHR10851:SF0">
    <property type="entry name" value="PYRIDOXINE-5'-PHOSPHATE OXIDASE"/>
    <property type="match status" value="1"/>
</dbReference>
<evidence type="ECO:0000256" key="5">
    <source>
        <dbReference type="ARBA" id="ARBA00022630"/>
    </source>
</evidence>
<feature type="binding site" evidence="9 11">
    <location>
        <position position="189"/>
    </location>
    <ligand>
        <name>FMN</name>
        <dbReference type="ChEBI" id="CHEBI:58210"/>
    </ligand>
</feature>
<comment type="pathway">
    <text evidence="2 9">Cofactor metabolism; pyridoxal 5'-phosphate salvage; pyridoxal 5'-phosphate from pyridoxine 5'-phosphate: step 1/1.</text>
</comment>
<keyword evidence="15" id="KW-1185">Reference proteome</keyword>
<feature type="binding site" evidence="9 10">
    <location>
        <begin position="195"/>
        <end position="197"/>
    </location>
    <ligand>
        <name>substrate</name>
    </ligand>
</feature>
<dbReference type="Pfam" id="PF01243">
    <property type="entry name" value="PNPOx_N"/>
    <property type="match status" value="1"/>
</dbReference>
<feature type="binding site" evidence="10">
    <location>
        <begin position="12"/>
        <end position="15"/>
    </location>
    <ligand>
        <name>substrate</name>
    </ligand>
</feature>
<keyword evidence="7 9" id="KW-0560">Oxidoreductase</keyword>
<sequence length="217" mass="25066">MSVEKETLENLRQEYSSEKLSEKDVAKDPIKQFGHWLKEAMEAGVYEPNAMTLATTSIDRKPSARIVLLKGYEERGFMFFTNYLSAKGKEMAKNPVVALVFHWAELGRQVRIEGTVEKLTKEESDRYFHSRPKSSQIGAIVSPQSQVIDGMDELEKNWKETEARYDGKTIPKPAFWGGYLVKPQVIEFWQGRPSRLHDRIIFKKADKKTWKIVRLAP</sequence>
<evidence type="ECO:0000259" key="12">
    <source>
        <dbReference type="Pfam" id="PF01243"/>
    </source>
</evidence>
<evidence type="ECO:0000256" key="10">
    <source>
        <dbReference type="PIRSR" id="PIRSR000190-1"/>
    </source>
</evidence>
<dbReference type="GO" id="GO:0010181">
    <property type="term" value="F:FMN binding"/>
    <property type="evidence" value="ECO:0007669"/>
    <property type="project" value="UniProtKB-UniRule"/>
</dbReference>
<dbReference type="PROSITE" id="PS01064">
    <property type="entry name" value="PYRIDOX_OXIDASE"/>
    <property type="match status" value="1"/>
</dbReference>
<comment type="catalytic activity">
    <reaction evidence="9">
        <text>pyridoxamine 5'-phosphate + O2 + H2O = pyridoxal 5'-phosphate + H2O2 + NH4(+)</text>
        <dbReference type="Rhea" id="RHEA:15817"/>
        <dbReference type="ChEBI" id="CHEBI:15377"/>
        <dbReference type="ChEBI" id="CHEBI:15379"/>
        <dbReference type="ChEBI" id="CHEBI:16240"/>
        <dbReference type="ChEBI" id="CHEBI:28938"/>
        <dbReference type="ChEBI" id="CHEBI:58451"/>
        <dbReference type="ChEBI" id="CHEBI:597326"/>
        <dbReference type="EC" id="1.4.3.5"/>
    </reaction>
</comment>
<dbReference type="InterPro" id="IPR012349">
    <property type="entry name" value="Split_barrel_FMN-bd"/>
</dbReference>
<feature type="binding site" evidence="9 10">
    <location>
        <position position="135"/>
    </location>
    <ligand>
        <name>substrate</name>
    </ligand>
</feature>
<organism evidence="14 15">
    <name type="scientific">Daejeonella rubra</name>
    <dbReference type="NCBI Taxonomy" id="990371"/>
    <lineage>
        <taxon>Bacteria</taxon>
        <taxon>Pseudomonadati</taxon>
        <taxon>Bacteroidota</taxon>
        <taxon>Sphingobacteriia</taxon>
        <taxon>Sphingobacteriales</taxon>
        <taxon>Sphingobacteriaceae</taxon>
        <taxon>Daejeonella</taxon>
    </lineage>
</organism>